<dbReference type="PANTHER" id="PTHR42988:SF2">
    <property type="entry name" value="CYCLIC NUCLEOTIDE PHOSPHODIESTERASE CBUA0032-RELATED"/>
    <property type="match status" value="1"/>
</dbReference>
<accession>A0A2T1IYY1</accession>
<dbReference type="Proteomes" id="UP000262257">
    <property type="component" value="Unassembled WGS sequence"/>
</dbReference>
<reference evidence="7 9" key="2">
    <citation type="submission" date="2019-06" db="EMBL/GenBank/DDBJ databases">
        <title>Genome of Acinetobacter radioresistens APH1, a phenol degrading strain.</title>
        <authorList>
            <person name="Liu Y."/>
        </authorList>
    </citation>
    <scope>NUCLEOTIDE SEQUENCE [LARGE SCALE GENOMIC DNA]</scope>
    <source>
        <strain evidence="7 9">APH1</strain>
    </source>
</reference>
<dbReference type="InterPro" id="IPR029052">
    <property type="entry name" value="Metallo-depent_PP-like"/>
</dbReference>
<sequence length="269" mass="31187">MIVSHSMEHRDTWVIIQITDTHLMGQAEKEFVQMNPEQSFHAVIQQILLQHPHIDAIIHTGDLAQEPEHITYQRYLSYMQGLGIPFFQVPGNHDDLDYFPFQQSYHEPGIVELGNWCLFLLNSAVDGRVDGHISQTQLKALEQQLQQHAHQHVLIACHHHPFEMRSRWIDQHKLKNTPELTEILAQHSNIQAVICGHVHQDSIHIWNNIQFLSTPSTSVQFKPLSDQFALDEQAPGYRILKLHSSGQLDTQVHRLKDFHHRIETEISGY</sequence>
<proteinExistence type="inferred from homology"/>
<dbReference type="STRING" id="40216.GCA_001917365_00836"/>
<dbReference type="EMBL" id="DPXL01000177">
    <property type="protein sequence ID" value="HCM32407.1"/>
    <property type="molecule type" value="Genomic_DNA"/>
</dbReference>
<protein>
    <submittedName>
        <fullName evidence="7">3',5'-cyclic-AMP phosphodiesterase</fullName>
        <ecNumber evidence="7">3.1.4.53</ecNumber>
    </submittedName>
</protein>
<evidence type="ECO:0000313" key="8">
    <source>
        <dbReference type="Proteomes" id="UP000262257"/>
    </source>
</evidence>
<dbReference type="Pfam" id="PF00149">
    <property type="entry name" value="Metallophos"/>
    <property type="match status" value="1"/>
</dbReference>
<keyword evidence="2 7" id="KW-0378">Hydrolase</keyword>
<dbReference type="SUPFAM" id="SSF56300">
    <property type="entry name" value="Metallo-dependent phosphatases"/>
    <property type="match status" value="1"/>
</dbReference>
<evidence type="ECO:0000256" key="3">
    <source>
        <dbReference type="ARBA" id="ARBA00023004"/>
    </source>
</evidence>
<evidence type="ECO:0000256" key="2">
    <source>
        <dbReference type="ARBA" id="ARBA00022801"/>
    </source>
</evidence>
<keyword evidence="3" id="KW-0408">Iron</keyword>
<evidence type="ECO:0000256" key="1">
    <source>
        <dbReference type="ARBA" id="ARBA00022723"/>
    </source>
</evidence>
<keyword evidence="1" id="KW-0479">Metal-binding</keyword>
<evidence type="ECO:0000313" key="9">
    <source>
        <dbReference type="Proteomes" id="UP000314285"/>
    </source>
</evidence>
<dbReference type="RefSeq" id="WP_005022985.1">
    <property type="nucleotide sequence ID" value="NZ_BKVS01000009.1"/>
</dbReference>
<dbReference type="InterPro" id="IPR050884">
    <property type="entry name" value="CNP_phosphodiesterase-III"/>
</dbReference>
<organism evidence="7 9">
    <name type="scientific">Acinetobacter radioresistens</name>
    <dbReference type="NCBI Taxonomy" id="40216"/>
    <lineage>
        <taxon>Bacteria</taxon>
        <taxon>Pseudomonadati</taxon>
        <taxon>Pseudomonadota</taxon>
        <taxon>Gammaproteobacteria</taxon>
        <taxon>Moraxellales</taxon>
        <taxon>Moraxellaceae</taxon>
        <taxon>Acinetobacter</taxon>
    </lineage>
</organism>
<feature type="domain" description="Calcineurin-like phosphoesterase" evidence="5">
    <location>
        <begin position="15"/>
        <end position="200"/>
    </location>
</feature>
<name>A0A2T1IYY1_ACIRA</name>
<gene>
    <name evidence="7" type="primary">cpdA</name>
    <name evidence="6" type="ORF">DIC32_14040</name>
    <name evidence="7" type="ORF">FHY67_12300</name>
</gene>
<dbReference type="PANTHER" id="PTHR42988">
    <property type="entry name" value="PHOSPHOHYDROLASE"/>
    <property type="match status" value="1"/>
</dbReference>
<dbReference type="EC" id="3.1.4.53" evidence="7"/>
<evidence type="ECO:0000256" key="4">
    <source>
        <dbReference type="ARBA" id="ARBA00025742"/>
    </source>
</evidence>
<evidence type="ECO:0000259" key="5">
    <source>
        <dbReference type="Pfam" id="PF00149"/>
    </source>
</evidence>
<dbReference type="GO" id="GO:0046872">
    <property type="term" value="F:metal ion binding"/>
    <property type="evidence" value="ECO:0007669"/>
    <property type="project" value="UniProtKB-KW"/>
</dbReference>
<dbReference type="EMBL" id="VFBM01000011">
    <property type="protein sequence ID" value="TNX86471.1"/>
    <property type="molecule type" value="Genomic_DNA"/>
</dbReference>
<reference evidence="6 8" key="1">
    <citation type="journal article" date="2018" name="Nat. Biotechnol.">
        <title>A standardized bacterial taxonomy based on genome phylogeny substantially revises the tree of life.</title>
        <authorList>
            <person name="Parks D.H."/>
            <person name="Chuvochina M."/>
            <person name="Waite D.W."/>
            <person name="Rinke C."/>
            <person name="Skarshewski A."/>
            <person name="Chaumeil P.A."/>
            <person name="Hugenholtz P."/>
        </authorList>
    </citation>
    <scope>NUCLEOTIDE SEQUENCE [LARGE SCALE GENOMIC DNA]</scope>
    <source>
        <strain evidence="6">UBA10045</strain>
    </source>
</reference>
<dbReference type="GO" id="GO:0004115">
    <property type="term" value="F:3',5'-cyclic-AMP phosphodiesterase activity"/>
    <property type="evidence" value="ECO:0007669"/>
    <property type="project" value="UniProtKB-EC"/>
</dbReference>
<dbReference type="Proteomes" id="UP000314285">
    <property type="component" value="Unassembled WGS sequence"/>
</dbReference>
<dbReference type="NCBIfam" id="NF008359">
    <property type="entry name" value="PRK11148.1"/>
    <property type="match status" value="1"/>
</dbReference>
<comment type="caution">
    <text evidence="7">The sequence shown here is derived from an EMBL/GenBank/DDBJ whole genome shotgun (WGS) entry which is preliminary data.</text>
</comment>
<dbReference type="InterPro" id="IPR004843">
    <property type="entry name" value="Calcineurin-like_PHP"/>
</dbReference>
<evidence type="ECO:0000313" key="7">
    <source>
        <dbReference type="EMBL" id="TNX86471.1"/>
    </source>
</evidence>
<comment type="similarity">
    <text evidence="4">Belongs to the cyclic nucleotide phosphodiesterase class-III family.</text>
</comment>
<dbReference type="AlphaFoldDB" id="A0A2T1IYY1"/>
<evidence type="ECO:0000313" key="6">
    <source>
        <dbReference type="EMBL" id="HCM32407.1"/>
    </source>
</evidence>
<dbReference type="Gene3D" id="3.60.21.10">
    <property type="match status" value="1"/>
</dbReference>